<protein>
    <submittedName>
        <fullName evidence="3">SusF/SusE family outer membrane protein</fullName>
    </submittedName>
</protein>
<reference evidence="3 4" key="1">
    <citation type="submission" date="2020-04" db="EMBL/GenBank/DDBJ databases">
        <title>Chryseobacterium sp. RJ-7-14 sp. nov., isolated from Jeju soil.</title>
        <authorList>
            <person name="Dahal R.H."/>
            <person name="Chaudhary D.K."/>
        </authorList>
    </citation>
    <scope>NUCLEOTIDE SEQUENCE [LARGE SCALE GENOMIC DNA]</scope>
    <source>
        <strain evidence="3 4">RJ-7-14</strain>
    </source>
</reference>
<evidence type="ECO:0000313" key="3">
    <source>
        <dbReference type="EMBL" id="NML56567.1"/>
    </source>
</evidence>
<keyword evidence="4" id="KW-1185">Reference proteome</keyword>
<evidence type="ECO:0000256" key="1">
    <source>
        <dbReference type="SAM" id="SignalP"/>
    </source>
</evidence>
<dbReference type="Pfam" id="PF14292">
    <property type="entry name" value="SusE"/>
    <property type="match status" value="1"/>
</dbReference>
<sequence length="370" mass="40366">MKKIFNVFLVVLVGLYLTSCAKEDDKIELNNTSQGKLSADKTSVVLNETIADQAALTFTWVNPTFSPNVKMANSLQFGVAGTNFSQSVLQDLPVDNNTISVTHLQLNNILAQMSVAANVAKPIEVRMRSALNSTTFYYSNVLTVNMTAYTPNPDLVYPKINVPGGYAGAAGYADWNPANAPNLFSPEKNNKYRGFIYVTNPNSEYKFTINQDWAGDKGDDGTFTGKLVETGEQNVKAALAGTYYLKVDWTGNTYSATMANFGVIGDATPTGWGSDTNFVYNPATKTYVINSIALSNSGVFKFRANDDWAIKFQPESADETIVSGTAIKTFLNTEGTVNGDPSYKVSQAGNYKIELDLHNSAYYKLTITKL</sequence>
<feature type="domain" description="SusE outer membrane protein" evidence="2">
    <location>
        <begin position="24"/>
        <end position="127"/>
    </location>
</feature>
<dbReference type="AlphaFoldDB" id="A0A7Y0A4L4"/>
<accession>A0A7Y0A4L4</accession>
<dbReference type="InterPro" id="IPR025970">
    <property type="entry name" value="SusE"/>
</dbReference>
<proteinExistence type="predicted"/>
<feature type="signal peptide" evidence="1">
    <location>
        <begin position="1"/>
        <end position="21"/>
    </location>
</feature>
<dbReference type="Gene3D" id="2.60.40.3620">
    <property type="match status" value="2"/>
</dbReference>
<feature type="chain" id="PRO_5031198079" evidence="1">
    <location>
        <begin position="22"/>
        <end position="370"/>
    </location>
</feature>
<comment type="caution">
    <text evidence="3">The sequence shown here is derived from an EMBL/GenBank/DDBJ whole genome shotgun (WGS) entry which is preliminary data.</text>
</comment>
<keyword evidence="1" id="KW-0732">Signal</keyword>
<evidence type="ECO:0000259" key="2">
    <source>
        <dbReference type="Pfam" id="PF14292"/>
    </source>
</evidence>
<dbReference type="Proteomes" id="UP000552615">
    <property type="component" value="Unassembled WGS sequence"/>
</dbReference>
<dbReference type="RefSeq" id="WP_169229947.1">
    <property type="nucleotide sequence ID" value="NZ_JABBGF010000001.1"/>
</dbReference>
<name>A0A7Y0A4L4_9FLAO</name>
<evidence type="ECO:0000313" key="4">
    <source>
        <dbReference type="Proteomes" id="UP000552615"/>
    </source>
</evidence>
<gene>
    <name evidence="3" type="ORF">HHL20_04335</name>
</gene>
<dbReference type="EMBL" id="JABBGF010000001">
    <property type="protein sequence ID" value="NML56567.1"/>
    <property type="molecule type" value="Genomic_DNA"/>
</dbReference>
<organism evidence="3 4">
    <name type="scientific">Chryseobacterium cheonjiense</name>
    <dbReference type="NCBI Taxonomy" id="2728845"/>
    <lineage>
        <taxon>Bacteria</taxon>
        <taxon>Pseudomonadati</taxon>
        <taxon>Bacteroidota</taxon>
        <taxon>Flavobacteriia</taxon>
        <taxon>Flavobacteriales</taxon>
        <taxon>Weeksellaceae</taxon>
        <taxon>Chryseobacterium group</taxon>
        <taxon>Chryseobacterium</taxon>
    </lineage>
</organism>
<dbReference type="CDD" id="cd12967">
    <property type="entry name" value="CBM_SusE-F_like_u1"/>
    <property type="match status" value="1"/>
</dbReference>